<dbReference type="InterPro" id="IPR037445">
    <property type="entry name" value="MAGE"/>
</dbReference>
<evidence type="ECO:0000256" key="1">
    <source>
        <dbReference type="SAM" id="MobiDB-lite"/>
    </source>
</evidence>
<dbReference type="InterPro" id="IPR041899">
    <property type="entry name" value="MAGE_WH2"/>
</dbReference>
<gene>
    <name evidence="3" type="ORF">D623_10022201</name>
</gene>
<dbReference type="GO" id="GO:0005634">
    <property type="term" value="C:nucleus"/>
    <property type="evidence" value="ECO:0007669"/>
    <property type="project" value="TreeGrafter"/>
</dbReference>
<name>S7PVX5_MYOBR</name>
<dbReference type="Pfam" id="PF12440">
    <property type="entry name" value="MAGE_N"/>
    <property type="match status" value="1"/>
</dbReference>
<evidence type="ECO:0000313" key="4">
    <source>
        <dbReference type="Proteomes" id="UP000052978"/>
    </source>
</evidence>
<proteinExistence type="predicted"/>
<protein>
    <submittedName>
        <fullName evidence="3">Melanoma-associated antigen B3</fullName>
    </submittedName>
</protein>
<evidence type="ECO:0000259" key="2">
    <source>
        <dbReference type="PROSITE" id="PS50838"/>
    </source>
</evidence>
<dbReference type="EMBL" id="KE164108">
    <property type="protein sequence ID" value="EPQ15113.1"/>
    <property type="molecule type" value="Genomic_DNA"/>
</dbReference>
<organism evidence="3 4">
    <name type="scientific">Myotis brandtii</name>
    <name type="common">Brandt's bat</name>
    <dbReference type="NCBI Taxonomy" id="109478"/>
    <lineage>
        <taxon>Eukaryota</taxon>
        <taxon>Metazoa</taxon>
        <taxon>Chordata</taxon>
        <taxon>Craniata</taxon>
        <taxon>Vertebrata</taxon>
        <taxon>Euteleostomi</taxon>
        <taxon>Mammalia</taxon>
        <taxon>Eutheria</taxon>
        <taxon>Laurasiatheria</taxon>
        <taxon>Chiroptera</taxon>
        <taxon>Yangochiroptera</taxon>
        <taxon>Vespertilionidae</taxon>
        <taxon>Myotis</taxon>
    </lineage>
</organism>
<dbReference type="Proteomes" id="UP000052978">
    <property type="component" value="Unassembled WGS sequence"/>
</dbReference>
<dbReference type="PANTHER" id="PTHR11736">
    <property type="entry name" value="MELANOMA-ASSOCIATED ANTIGEN MAGE ANTIGEN"/>
    <property type="match status" value="1"/>
</dbReference>
<feature type="region of interest" description="Disordered" evidence="1">
    <location>
        <begin position="1"/>
        <end position="96"/>
    </location>
</feature>
<dbReference type="AlphaFoldDB" id="S7PVX5"/>
<dbReference type="PANTHER" id="PTHR11736:SF35">
    <property type="entry name" value="MELANOMA-ASSOCIATED ANTIGEN B5"/>
    <property type="match status" value="1"/>
</dbReference>
<feature type="compositionally biased region" description="Low complexity" evidence="1">
    <location>
        <begin position="36"/>
        <end position="55"/>
    </location>
</feature>
<feature type="compositionally biased region" description="Polar residues" evidence="1">
    <location>
        <begin position="56"/>
        <end position="77"/>
    </location>
</feature>
<dbReference type="Gene3D" id="1.10.10.1200">
    <property type="entry name" value="MAGE homology domain, winged helix WH1 motif"/>
    <property type="match status" value="1"/>
</dbReference>
<dbReference type="InterPro" id="IPR002190">
    <property type="entry name" value="MHD_dom"/>
</dbReference>
<dbReference type="Pfam" id="PF01454">
    <property type="entry name" value="MAGE"/>
    <property type="match status" value="1"/>
</dbReference>
<sequence length="347" mass="39448">MPRRHKSKHCKKQNQQASQDGDDSCKMLQAAATTEKPPSFSSSGLKSNPKSSSASDPTPTSQASCRAPTTSITSSDALHTKSAKRQDEEHSYSPEVLSLENTCRDRDPLTVEVTMLQKFILYRYKAKQLILREDMVNIIDRKYRRQFPEIFKRACASLDELFAVELQVADTIKPAYELVSKLKLPNKGRVRPGRGLPKTGLLMNVLGVVFMNGNCASEEEVWNFLNAMRVFSGRKHYIYGEPRKLITKDLVKLEYLEYRQVPNTDPPCYEFLWGPKAYTETTKMKVLEFWAKLNEKVPTDFPLQYEEALREEVERVQAKWAVRHGTGTKCQKCSMACSTSVSTASKI</sequence>
<dbReference type="Gene3D" id="1.10.10.1210">
    <property type="entry name" value="MAGE homology domain, winged helix WH2 motif"/>
    <property type="match status" value="1"/>
</dbReference>
<dbReference type="InterPro" id="IPR021072">
    <property type="entry name" value="MAGE_N"/>
</dbReference>
<feature type="compositionally biased region" description="Basic residues" evidence="1">
    <location>
        <begin position="1"/>
        <end position="12"/>
    </location>
</feature>
<evidence type="ECO:0000313" key="3">
    <source>
        <dbReference type="EMBL" id="EPQ15113.1"/>
    </source>
</evidence>
<dbReference type="PROSITE" id="PS50838">
    <property type="entry name" value="MAGE"/>
    <property type="match status" value="1"/>
</dbReference>
<dbReference type="InterPro" id="IPR041898">
    <property type="entry name" value="MAGE_WH1"/>
</dbReference>
<reference evidence="3 4" key="1">
    <citation type="journal article" date="2013" name="Nat. Commun.">
        <title>Genome analysis reveals insights into physiology and longevity of the Brandt's bat Myotis brandtii.</title>
        <authorList>
            <person name="Seim I."/>
            <person name="Fang X."/>
            <person name="Xiong Z."/>
            <person name="Lobanov A.V."/>
            <person name="Huang Z."/>
            <person name="Ma S."/>
            <person name="Feng Y."/>
            <person name="Turanov A.A."/>
            <person name="Zhu Y."/>
            <person name="Lenz T.L."/>
            <person name="Gerashchenko M.V."/>
            <person name="Fan D."/>
            <person name="Hee Yim S."/>
            <person name="Yao X."/>
            <person name="Jordan D."/>
            <person name="Xiong Y."/>
            <person name="Ma Y."/>
            <person name="Lyapunov A.N."/>
            <person name="Chen G."/>
            <person name="Kulakova O.I."/>
            <person name="Sun Y."/>
            <person name="Lee S.G."/>
            <person name="Bronson R.T."/>
            <person name="Moskalev A.A."/>
            <person name="Sunyaev S.R."/>
            <person name="Zhang G."/>
            <person name="Krogh A."/>
            <person name="Wang J."/>
            <person name="Gladyshev V.N."/>
        </authorList>
    </citation>
    <scope>NUCLEOTIDE SEQUENCE [LARGE SCALE GENOMIC DNA]</scope>
</reference>
<dbReference type="FunFam" id="1.10.10.1210:FF:000001">
    <property type="entry name" value="melanoma-associated antigen D1"/>
    <property type="match status" value="1"/>
</dbReference>
<dbReference type="SMART" id="SM01392">
    <property type="entry name" value="MAGE_N"/>
    <property type="match status" value="1"/>
</dbReference>
<keyword evidence="4" id="KW-1185">Reference proteome</keyword>
<dbReference type="SMART" id="SM01373">
    <property type="entry name" value="MAGE"/>
    <property type="match status" value="1"/>
</dbReference>
<dbReference type="KEGG" id="myb:102262938"/>
<dbReference type="OrthoDB" id="205198at2759"/>
<accession>S7PVX5</accession>
<feature type="domain" description="MAGE" evidence="2">
    <location>
        <begin position="109"/>
        <end position="308"/>
    </location>
</feature>
<dbReference type="GO" id="GO:0000122">
    <property type="term" value="P:negative regulation of transcription by RNA polymerase II"/>
    <property type="evidence" value="ECO:0007669"/>
    <property type="project" value="TreeGrafter"/>
</dbReference>
<dbReference type="eggNOG" id="KOG4562">
    <property type="taxonomic scope" value="Eukaryota"/>
</dbReference>